<name>A0A7D5F7A0_9MONI</name>
<feature type="domain" description="Large ribosomal subunit protein uL2 RNA-binding" evidence="7">
    <location>
        <begin position="42"/>
        <end position="118"/>
    </location>
</feature>
<dbReference type="PANTHER" id="PTHR13691:SF5">
    <property type="entry name" value="LARGE RIBOSOMAL SUBUNIT PROTEIN UL2M"/>
    <property type="match status" value="1"/>
</dbReference>
<keyword evidence="2 4" id="KW-0689">Ribosomal protein</keyword>
<dbReference type="SUPFAM" id="SSF50104">
    <property type="entry name" value="Translation proteins SH3-like domain"/>
    <property type="match status" value="1"/>
</dbReference>
<evidence type="ECO:0000256" key="1">
    <source>
        <dbReference type="ARBA" id="ARBA00005636"/>
    </source>
</evidence>
<evidence type="ECO:0000259" key="6">
    <source>
        <dbReference type="SMART" id="SM01382"/>
    </source>
</evidence>
<dbReference type="SMART" id="SM01383">
    <property type="entry name" value="Ribosomal_L2"/>
    <property type="match status" value="1"/>
</dbReference>
<dbReference type="InterPro" id="IPR008991">
    <property type="entry name" value="Translation_prot_SH3-like_sf"/>
</dbReference>
<organism evidence="8">
    <name type="scientific">Dryopteris goeringiana</name>
    <dbReference type="NCBI Taxonomy" id="208748"/>
    <lineage>
        <taxon>Eukaryota</taxon>
        <taxon>Viridiplantae</taxon>
        <taxon>Streptophyta</taxon>
        <taxon>Embryophyta</taxon>
        <taxon>Tracheophyta</taxon>
        <taxon>Polypodiopsida</taxon>
        <taxon>Polypodiidae</taxon>
        <taxon>Polypodiales</taxon>
        <taxon>Polypodiineae</taxon>
        <taxon>Dryopteridaceae</taxon>
        <taxon>Dryopteridoideae</taxon>
        <taxon>Dryopteris</taxon>
    </lineage>
</organism>
<evidence type="ECO:0000256" key="5">
    <source>
        <dbReference type="SAM" id="MobiDB-lite"/>
    </source>
</evidence>
<dbReference type="HAMAP" id="MF_01320_B">
    <property type="entry name" value="Ribosomal_uL2_B"/>
    <property type="match status" value="1"/>
</dbReference>
<dbReference type="NCBIfam" id="TIGR01171">
    <property type="entry name" value="rplB_bact"/>
    <property type="match status" value="1"/>
</dbReference>
<comment type="subcellular location">
    <subcellularLocation>
        <location evidence="4">Plastid</location>
        <location evidence="4">Chloroplast</location>
    </subcellularLocation>
</comment>
<protein>
    <recommendedName>
        <fullName evidence="4">Large ribosomal subunit protein uL2c</fullName>
    </recommendedName>
</protein>
<keyword evidence="3 4" id="KW-0687">Ribonucleoprotein</keyword>
<evidence type="ECO:0000256" key="2">
    <source>
        <dbReference type="ARBA" id="ARBA00022980"/>
    </source>
</evidence>
<keyword evidence="8" id="KW-0150">Chloroplast</keyword>
<dbReference type="GO" id="GO:0009507">
    <property type="term" value="C:chloroplast"/>
    <property type="evidence" value="ECO:0007669"/>
    <property type="project" value="UniProtKB-SubCell"/>
</dbReference>
<dbReference type="Gene3D" id="4.10.950.10">
    <property type="entry name" value="Ribosomal protein L2, domain 3"/>
    <property type="match status" value="1"/>
</dbReference>
<dbReference type="Gene3D" id="2.30.30.30">
    <property type="match status" value="1"/>
</dbReference>
<sequence length="278" mass="30058">MAIRLYGAYTPGTRNRAILQFGETTESKPHKQLTCRRISRSGRNNAGIITSRHRGGGHKRLYREIDFRRDKLNVPGRVASIEYDPNRNAFICLIKYTDGDKRYILHPRGVGVGDIVTSGPDASVSIGNALPLSAGIPSGTTIHNIELKSGKGGQSVRAAGAAAKVVAKEGQLATLRLPPNEIRLISQSCLASIGRVGNVDINNEGLGKAGSKRWLGRRPKVRGSATNPVDHPHGGGEGRTSIGRKKPSTPWGHVALGKRSRRSGKYSNPLILRRRKGF</sequence>
<dbReference type="GeneID" id="58114549"/>
<geneLocation type="chloroplast" evidence="8"/>
<dbReference type="SUPFAM" id="SSF50249">
    <property type="entry name" value="Nucleic acid-binding proteins"/>
    <property type="match status" value="1"/>
</dbReference>
<keyword evidence="8" id="KW-0934">Plastid</keyword>
<dbReference type="PANTHER" id="PTHR13691">
    <property type="entry name" value="RIBOSOMAL PROTEIN L2"/>
    <property type="match status" value="1"/>
</dbReference>
<proteinExistence type="inferred from homology"/>
<dbReference type="InterPro" id="IPR005880">
    <property type="entry name" value="Ribosomal_uL2_bac/org-type"/>
</dbReference>
<dbReference type="Gene3D" id="2.40.50.140">
    <property type="entry name" value="Nucleic acid-binding proteins"/>
    <property type="match status" value="1"/>
</dbReference>
<dbReference type="GO" id="GO:0032543">
    <property type="term" value="P:mitochondrial translation"/>
    <property type="evidence" value="ECO:0007669"/>
    <property type="project" value="TreeGrafter"/>
</dbReference>
<dbReference type="Pfam" id="PF03947">
    <property type="entry name" value="Ribosomal_L2_C"/>
    <property type="match status" value="1"/>
</dbReference>
<dbReference type="GO" id="GO:0003735">
    <property type="term" value="F:structural constituent of ribosome"/>
    <property type="evidence" value="ECO:0007669"/>
    <property type="project" value="InterPro"/>
</dbReference>
<dbReference type="InterPro" id="IPR022666">
    <property type="entry name" value="Ribosomal_uL2_RNA-bd_dom"/>
</dbReference>
<dbReference type="InterPro" id="IPR022671">
    <property type="entry name" value="Ribosomal_uL2_CS"/>
</dbReference>
<dbReference type="InterPro" id="IPR014722">
    <property type="entry name" value="Rib_uL2_dom2"/>
</dbReference>
<dbReference type="InterPro" id="IPR012340">
    <property type="entry name" value="NA-bd_OB-fold"/>
</dbReference>
<comment type="similarity">
    <text evidence="1 4">Belongs to the universal ribosomal protein uL2 family.</text>
</comment>
<dbReference type="PROSITE" id="PS00467">
    <property type="entry name" value="RIBOSOMAL_L2"/>
    <property type="match status" value="1"/>
</dbReference>
<dbReference type="FunFam" id="2.30.30.30:FF:000001">
    <property type="entry name" value="50S ribosomal protein L2"/>
    <property type="match status" value="1"/>
</dbReference>
<accession>A0A7D5F7A0</accession>
<dbReference type="EMBL" id="MN712463">
    <property type="protein sequence ID" value="QLD21224.1"/>
    <property type="molecule type" value="Genomic_DNA"/>
</dbReference>
<gene>
    <name evidence="4 8" type="primary">rpl2</name>
</gene>
<dbReference type="GO" id="GO:0019843">
    <property type="term" value="F:rRNA binding"/>
    <property type="evidence" value="ECO:0007669"/>
    <property type="project" value="UniProtKB-UniRule"/>
</dbReference>
<feature type="domain" description="Large ribosomal subunit protein uL2 C-terminal" evidence="6">
    <location>
        <begin position="124"/>
        <end position="254"/>
    </location>
</feature>
<dbReference type="Pfam" id="PF00181">
    <property type="entry name" value="Ribosomal_L2_N"/>
    <property type="match status" value="1"/>
</dbReference>
<dbReference type="FunFam" id="4.10.950.10:FF:000001">
    <property type="entry name" value="50S ribosomal protein L2"/>
    <property type="match status" value="1"/>
</dbReference>
<reference evidence="8" key="1">
    <citation type="submission" date="2019-11" db="EMBL/GenBank/DDBJ databases">
        <title>Integrated analysis of four new sequenced fern Chloroplast Genomes: Genome structure and Comparative Analysis.</title>
        <authorList>
            <person name="Fan R."/>
        </authorList>
    </citation>
    <scope>NUCLEOTIDE SEQUENCE</scope>
</reference>
<dbReference type="GO" id="GO:0016740">
    <property type="term" value="F:transferase activity"/>
    <property type="evidence" value="ECO:0007669"/>
    <property type="project" value="InterPro"/>
</dbReference>
<dbReference type="RefSeq" id="YP_009911015.1">
    <property type="nucleotide sequence ID" value="NC_050006.1"/>
</dbReference>
<comment type="subunit">
    <text evidence="4">Part of the 50S ribosomal subunit.</text>
</comment>
<evidence type="ECO:0000256" key="4">
    <source>
        <dbReference type="HAMAP-Rule" id="MF_01320"/>
    </source>
</evidence>
<feature type="region of interest" description="Disordered" evidence="5">
    <location>
        <begin position="215"/>
        <end position="269"/>
    </location>
</feature>
<dbReference type="SMART" id="SM01382">
    <property type="entry name" value="Ribosomal_L2_C"/>
    <property type="match status" value="1"/>
</dbReference>
<evidence type="ECO:0000313" key="8">
    <source>
        <dbReference type="EMBL" id="QLD21224.1"/>
    </source>
</evidence>
<dbReference type="PIRSF" id="PIRSF002158">
    <property type="entry name" value="Ribosomal_L2"/>
    <property type="match status" value="1"/>
</dbReference>
<dbReference type="InterPro" id="IPR022669">
    <property type="entry name" value="Ribosomal_uL2_C"/>
</dbReference>
<dbReference type="InterPro" id="IPR014726">
    <property type="entry name" value="Ribosomal_uL2_dom3"/>
</dbReference>
<dbReference type="GO" id="GO:0005762">
    <property type="term" value="C:mitochondrial large ribosomal subunit"/>
    <property type="evidence" value="ECO:0007669"/>
    <property type="project" value="TreeGrafter"/>
</dbReference>
<evidence type="ECO:0000256" key="3">
    <source>
        <dbReference type="ARBA" id="ARBA00023274"/>
    </source>
</evidence>
<dbReference type="InterPro" id="IPR002171">
    <property type="entry name" value="Ribosomal_uL2"/>
</dbReference>
<evidence type="ECO:0000259" key="7">
    <source>
        <dbReference type="SMART" id="SM01383"/>
    </source>
</evidence>
<dbReference type="AlphaFoldDB" id="A0A7D5F7A0"/>